<comment type="caution">
    <text evidence="2">The sequence shown here is derived from an EMBL/GenBank/DDBJ whole genome shotgun (WGS) entry which is preliminary data.</text>
</comment>
<evidence type="ECO:0000313" key="2">
    <source>
        <dbReference type="EMBL" id="GAG43366.1"/>
    </source>
</evidence>
<dbReference type="PROSITE" id="PS00920">
    <property type="entry name" value="NITRIL_CHT_1"/>
    <property type="match status" value="1"/>
</dbReference>
<organism evidence="2">
    <name type="scientific">marine sediment metagenome</name>
    <dbReference type="NCBI Taxonomy" id="412755"/>
    <lineage>
        <taxon>unclassified sequences</taxon>
        <taxon>metagenomes</taxon>
        <taxon>ecological metagenomes</taxon>
    </lineage>
</organism>
<dbReference type="InterPro" id="IPR000132">
    <property type="entry name" value="Nitrilase/CN_hydratase_CS"/>
</dbReference>
<dbReference type="SUPFAM" id="SSF56317">
    <property type="entry name" value="Carbon-nitrogen hydrolase"/>
    <property type="match status" value="1"/>
</dbReference>
<dbReference type="InterPro" id="IPR036526">
    <property type="entry name" value="C-N_Hydrolase_sf"/>
</dbReference>
<dbReference type="EMBL" id="BARS01055175">
    <property type="protein sequence ID" value="GAG43366.1"/>
    <property type="molecule type" value="Genomic_DNA"/>
</dbReference>
<feature type="non-terminal residue" evidence="2">
    <location>
        <position position="75"/>
    </location>
</feature>
<sequence length="75" mass="7995">MKIALAQFNPIVGDIAGNTGRIADFIGRARQAGADLVVFPELSVVGYPPRDLLRKKQFIADSAAAMEKLAGHCRG</sequence>
<feature type="domain" description="CN hydrolase" evidence="1">
    <location>
        <begin position="1"/>
        <end position="75"/>
    </location>
</feature>
<gene>
    <name evidence="2" type="ORF">S01H1_81528</name>
</gene>
<accession>X0Z487</accession>
<dbReference type="Gene3D" id="3.60.110.10">
    <property type="entry name" value="Carbon-nitrogen hydrolase"/>
    <property type="match status" value="1"/>
</dbReference>
<dbReference type="Pfam" id="PF00795">
    <property type="entry name" value="CN_hydrolase"/>
    <property type="match status" value="1"/>
</dbReference>
<dbReference type="InterPro" id="IPR003010">
    <property type="entry name" value="C-N_Hydrolase"/>
</dbReference>
<name>X0Z487_9ZZZZ</name>
<dbReference type="AlphaFoldDB" id="X0Z487"/>
<proteinExistence type="predicted"/>
<protein>
    <recommendedName>
        <fullName evidence="1">CN hydrolase domain-containing protein</fullName>
    </recommendedName>
</protein>
<dbReference type="PROSITE" id="PS50263">
    <property type="entry name" value="CN_HYDROLASE"/>
    <property type="match status" value="1"/>
</dbReference>
<evidence type="ECO:0000259" key="1">
    <source>
        <dbReference type="PROSITE" id="PS50263"/>
    </source>
</evidence>
<reference evidence="2" key="1">
    <citation type="journal article" date="2014" name="Front. Microbiol.">
        <title>High frequency of phylogenetically diverse reductive dehalogenase-homologous genes in deep subseafloor sedimentary metagenomes.</title>
        <authorList>
            <person name="Kawai M."/>
            <person name="Futagami T."/>
            <person name="Toyoda A."/>
            <person name="Takaki Y."/>
            <person name="Nishi S."/>
            <person name="Hori S."/>
            <person name="Arai W."/>
            <person name="Tsubouchi T."/>
            <person name="Morono Y."/>
            <person name="Uchiyama I."/>
            <person name="Ito T."/>
            <person name="Fujiyama A."/>
            <person name="Inagaki F."/>
            <person name="Takami H."/>
        </authorList>
    </citation>
    <scope>NUCLEOTIDE SEQUENCE</scope>
    <source>
        <strain evidence="2">Expedition CK06-06</strain>
    </source>
</reference>
<dbReference type="GO" id="GO:0000257">
    <property type="term" value="F:nitrilase activity"/>
    <property type="evidence" value="ECO:0007669"/>
    <property type="project" value="UniProtKB-ARBA"/>
</dbReference>